<dbReference type="OrthoDB" id="1277691at2759"/>
<evidence type="ECO:0000256" key="5">
    <source>
        <dbReference type="SAM" id="Phobius"/>
    </source>
</evidence>
<evidence type="ECO:0000256" key="4">
    <source>
        <dbReference type="ARBA" id="ARBA00023136"/>
    </source>
</evidence>
<comment type="subcellular location">
    <subcellularLocation>
        <location evidence="1">Membrane</location>
        <topology evidence="1">Multi-pass membrane protein</topology>
    </subcellularLocation>
</comment>
<feature type="transmembrane region" description="Helical" evidence="5">
    <location>
        <begin position="147"/>
        <end position="168"/>
    </location>
</feature>
<dbReference type="OMA" id="VAYDTHV"/>
<feature type="transmembrane region" description="Helical" evidence="5">
    <location>
        <begin position="175"/>
        <end position="196"/>
    </location>
</feature>
<sequence length="302" mass="32562">MLSKNITRLVQNQSKLLGNNVQYCFARQTFAEKMRQKNSVFNQNIEQGSEAAAQFTARDYVASNAGLNAFVNRVYKATGAGVTTALSTAYLASHSPFVYVHPYMTLFGGLAMTLGGIFGASAMAPTYHVDNVQGSQALRTTNSGGRIALYGIGMAGLGLSFAPMMGMFNMVNPAIIPTSIVLSASIFGSASLYAYTRPKDSLISWGSSLYSALFGMIGLQLVGGITQLCIGPNMFSSALHRVDTFVGVGIFSALVAYDTHVAIQSYENGNADHLMTSIDFALDFWNIFVRVAEILYMFSRND</sequence>
<feature type="transmembrane region" description="Helical" evidence="5">
    <location>
        <begin position="103"/>
        <end position="127"/>
    </location>
</feature>
<keyword evidence="4 5" id="KW-0472">Membrane</keyword>
<reference evidence="6 7" key="1">
    <citation type="journal article" date="2015" name="Sci. Rep.">
        <title>Genome of the facultative scuticociliatosis pathogen Pseudocohnilembus persalinus provides insight into its virulence through horizontal gene transfer.</title>
        <authorList>
            <person name="Xiong J."/>
            <person name="Wang G."/>
            <person name="Cheng J."/>
            <person name="Tian M."/>
            <person name="Pan X."/>
            <person name="Warren A."/>
            <person name="Jiang C."/>
            <person name="Yuan D."/>
            <person name="Miao W."/>
        </authorList>
    </citation>
    <scope>NUCLEOTIDE SEQUENCE [LARGE SCALE GENOMIC DNA]</scope>
    <source>
        <strain evidence="6">36N120E</strain>
    </source>
</reference>
<keyword evidence="7" id="KW-1185">Reference proteome</keyword>
<evidence type="ECO:0000313" key="6">
    <source>
        <dbReference type="EMBL" id="KRW98854.1"/>
    </source>
</evidence>
<dbReference type="Proteomes" id="UP000054937">
    <property type="component" value="Unassembled WGS sequence"/>
</dbReference>
<dbReference type="AlphaFoldDB" id="A0A0V0Q9H9"/>
<evidence type="ECO:0000313" key="7">
    <source>
        <dbReference type="Proteomes" id="UP000054937"/>
    </source>
</evidence>
<name>A0A0V0Q9H9_PSEPJ</name>
<keyword evidence="3 5" id="KW-1133">Transmembrane helix</keyword>
<keyword evidence="2 5" id="KW-0812">Transmembrane</keyword>
<protein>
    <recommendedName>
        <fullName evidence="8">Bax inhibitor 1-related</fullName>
    </recommendedName>
</protein>
<evidence type="ECO:0008006" key="8">
    <source>
        <dbReference type="Google" id="ProtNLM"/>
    </source>
</evidence>
<feature type="transmembrane region" description="Helical" evidence="5">
    <location>
        <begin position="208"/>
        <end position="230"/>
    </location>
</feature>
<evidence type="ECO:0000256" key="2">
    <source>
        <dbReference type="ARBA" id="ARBA00022692"/>
    </source>
</evidence>
<accession>A0A0V0Q9H9</accession>
<organism evidence="6 7">
    <name type="scientific">Pseudocohnilembus persalinus</name>
    <name type="common">Ciliate</name>
    <dbReference type="NCBI Taxonomy" id="266149"/>
    <lineage>
        <taxon>Eukaryota</taxon>
        <taxon>Sar</taxon>
        <taxon>Alveolata</taxon>
        <taxon>Ciliophora</taxon>
        <taxon>Intramacronucleata</taxon>
        <taxon>Oligohymenophorea</taxon>
        <taxon>Scuticociliatia</taxon>
        <taxon>Philasterida</taxon>
        <taxon>Pseudocohnilembidae</taxon>
        <taxon>Pseudocohnilembus</taxon>
    </lineage>
</organism>
<dbReference type="InterPro" id="IPR006214">
    <property type="entry name" value="Bax_inhibitor_1-related"/>
</dbReference>
<dbReference type="EMBL" id="LDAU01000227">
    <property type="protein sequence ID" value="KRW98854.1"/>
    <property type="molecule type" value="Genomic_DNA"/>
</dbReference>
<comment type="caution">
    <text evidence="6">The sequence shown here is derived from an EMBL/GenBank/DDBJ whole genome shotgun (WGS) entry which is preliminary data.</text>
</comment>
<dbReference type="GO" id="GO:0016020">
    <property type="term" value="C:membrane"/>
    <property type="evidence" value="ECO:0007669"/>
    <property type="project" value="UniProtKB-SubCell"/>
</dbReference>
<dbReference type="Pfam" id="PF01027">
    <property type="entry name" value="Bax1-I"/>
    <property type="match status" value="1"/>
</dbReference>
<evidence type="ECO:0000256" key="3">
    <source>
        <dbReference type="ARBA" id="ARBA00022989"/>
    </source>
</evidence>
<proteinExistence type="predicted"/>
<evidence type="ECO:0000256" key="1">
    <source>
        <dbReference type="ARBA" id="ARBA00004141"/>
    </source>
</evidence>
<gene>
    <name evidence="6" type="ORF">PPERSA_04787</name>
</gene>
<dbReference type="InParanoid" id="A0A0V0Q9H9"/>